<evidence type="ECO:0000313" key="2">
    <source>
        <dbReference type="Proteomes" id="UP000023152"/>
    </source>
</evidence>
<dbReference type="EMBL" id="ASPP01027857">
    <property type="protein sequence ID" value="ETO05686.1"/>
    <property type="molecule type" value="Genomic_DNA"/>
</dbReference>
<comment type="caution">
    <text evidence="1">The sequence shown here is derived from an EMBL/GenBank/DDBJ whole genome shotgun (WGS) entry which is preliminary data.</text>
</comment>
<reference evidence="1 2" key="1">
    <citation type="journal article" date="2013" name="Curr. Biol.">
        <title>The Genome of the Foraminiferan Reticulomyxa filosa.</title>
        <authorList>
            <person name="Glockner G."/>
            <person name="Hulsmann N."/>
            <person name="Schleicher M."/>
            <person name="Noegel A.A."/>
            <person name="Eichinger L."/>
            <person name="Gallinger C."/>
            <person name="Pawlowski J."/>
            <person name="Sierra R."/>
            <person name="Euteneuer U."/>
            <person name="Pillet L."/>
            <person name="Moustafa A."/>
            <person name="Platzer M."/>
            <person name="Groth M."/>
            <person name="Szafranski K."/>
            <person name="Schliwa M."/>
        </authorList>
    </citation>
    <scope>NUCLEOTIDE SEQUENCE [LARGE SCALE GENOMIC DNA]</scope>
</reference>
<evidence type="ECO:0000313" key="1">
    <source>
        <dbReference type="EMBL" id="ETO05686.1"/>
    </source>
</evidence>
<keyword evidence="2" id="KW-1185">Reference proteome</keyword>
<accession>X6LWC8</accession>
<gene>
    <name evidence="1" type="ORF">RFI_31709</name>
</gene>
<proteinExistence type="predicted"/>
<sequence>MAMAMAIVQVFLITRIHKTPNIAKGSTKALTYPTDADVCATIAKSSQDADVQTYLSDSNAAISANGIFSSSLWSNQQLIDDGVAIHHDLGGGGGRLSNLFVIAVQATKDEIFFQVRNTSGEKLFPTKEEKEEDLEVCIKGVDTLLQPTVCD</sequence>
<name>X6LWC8_RETFI</name>
<protein>
    <submittedName>
        <fullName evidence="1">Uncharacterized protein</fullName>
    </submittedName>
</protein>
<dbReference type="Proteomes" id="UP000023152">
    <property type="component" value="Unassembled WGS sequence"/>
</dbReference>
<organism evidence="1 2">
    <name type="scientific">Reticulomyxa filosa</name>
    <dbReference type="NCBI Taxonomy" id="46433"/>
    <lineage>
        <taxon>Eukaryota</taxon>
        <taxon>Sar</taxon>
        <taxon>Rhizaria</taxon>
        <taxon>Retaria</taxon>
        <taxon>Foraminifera</taxon>
        <taxon>Monothalamids</taxon>
        <taxon>Reticulomyxidae</taxon>
        <taxon>Reticulomyxa</taxon>
    </lineage>
</organism>
<dbReference type="AlphaFoldDB" id="X6LWC8"/>